<gene>
    <name evidence="2" type="ORF">HPBE_LOCUS18008</name>
</gene>
<protein>
    <submittedName>
        <fullName evidence="4">CCHC-type domain-containing protein</fullName>
    </submittedName>
</protein>
<name>A0A183G845_HELPZ</name>
<reference evidence="2 3" key="1">
    <citation type="submission" date="2018-11" db="EMBL/GenBank/DDBJ databases">
        <authorList>
            <consortium name="Pathogen Informatics"/>
        </authorList>
    </citation>
    <scope>NUCLEOTIDE SEQUENCE [LARGE SCALE GENOMIC DNA]</scope>
</reference>
<feature type="compositionally biased region" description="Basic and acidic residues" evidence="1">
    <location>
        <begin position="225"/>
        <end position="235"/>
    </location>
</feature>
<keyword evidence="3" id="KW-1185">Reference proteome</keyword>
<evidence type="ECO:0000313" key="3">
    <source>
        <dbReference type="Proteomes" id="UP000050761"/>
    </source>
</evidence>
<proteinExistence type="predicted"/>
<feature type="region of interest" description="Disordered" evidence="1">
    <location>
        <begin position="225"/>
        <end position="257"/>
    </location>
</feature>
<accession>A0A183G845</accession>
<evidence type="ECO:0000313" key="4">
    <source>
        <dbReference type="WBParaSite" id="HPBE_0001801201-mRNA-1"/>
    </source>
</evidence>
<reference evidence="4" key="2">
    <citation type="submission" date="2019-09" db="UniProtKB">
        <authorList>
            <consortium name="WormBaseParasite"/>
        </authorList>
    </citation>
    <scope>IDENTIFICATION</scope>
</reference>
<organism evidence="3 4">
    <name type="scientific">Heligmosomoides polygyrus</name>
    <name type="common">Parasitic roundworm</name>
    <dbReference type="NCBI Taxonomy" id="6339"/>
    <lineage>
        <taxon>Eukaryota</taxon>
        <taxon>Metazoa</taxon>
        <taxon>Ecdysozoa</taxon>
        <taxon>Nematoda</taxon>
        <taxon>Chromadorea</taxon>
        <taxon>Rhabditida</taxon>
        <taxon>Rhabditina</taxon>
        <taxon>Rhabditomorpha</taxon>
        <taxon>Strongyloidea</taxon>
        <taxon>Heligmosomidae</taxon>
        <taxon>Heligmosomoides</taxon>
    </lineage>
</organism>
<sequence length="474" mass="55195">MHNKKDLYDRRGGAYHYLVTVKQLYATHKQQRTDLATAAECFALAHDWYEILVAANEADELSRLGFVNLLSDEEFHEPTEPGDKGYPEPATVRRNHQRRDVVEMMRHQLIRFDVLLEEEKKAVEAAETETRHKALLEEVALKDMRSAYFGLQDEVRRHHDEAADWMQRVEVEYTSIMSRITNCAASYDDIIAMLMENAERQREIMTTLARYGEFTRECTIKRSEDRYRQDDHEEGPSSARSSYKRKHRDDELTERQRNERLLMESEEELKEIEHSLNAIIWRERHFGSRHMKSNEELLMCVYCNENGKHYSDACPEIRLVADRTELLENEGRCTVCVEIHTGNCRKKAPFFYCKMSGDGKHMYDHHSSICPKPEEYVSILKRTNELKRTIEKCKKAISDGDTVRPERAQIARAQGEGHKTRGAADREGDGTRRLHPRRRSADEHGPRPGSSTHIERLRGPAGSILNLQFSISNY</sequence>
<dbReference type="WBParaSite" id="HPBE_0001801201-mRNA-1">
    <property type="protein sequence ID" value="HPBE_0001801201-mRNA-1"/>
    <property type="gene ID" value="HPBE_0001801201"/>
</dbReference>
<feature type="compositionally biased region" description="Basic and acidic residues" evidence="1">
    <location>
        <begin position="411"/>
        <end position="432"/>
    </location>
</feature>
<accession>A0A3P8A8T0</accession>
<evidence type="ECO:0000313" key="2">
    <source>
        <dbReference type="EMBL" id="VDP10437.1"/>
    </source>
</evidence>
<dbReference type="EMBL" id="UZAH01030406">
    <property type="protein sequence ID" value="VDP10437.1"/>
    <property type="molecule type" value="Genomic_DNA"/>
</dbReference>
<dbReference type="Proteomes" id="UP000050761">
    <property type="component" value="Unassembled WGS sequence"/>
</dbReference>
<dbReference type="AlphaFoldDB" id="A0A183G845"/>
<dbReference type="OrthoDB" id="5882749at2759"/>
<feature type="region of interest" description="Disordered" evidence="1">
    <location>
        <begin position="411"/>
        <end position="459"/>
    </location>
</feature>
<evidence type="ECO:0000256" key="1">
    <source>
        <dbReference type="SAM" id="MobiDB-lite"/>
    </source>
</evidence>
<feature type="compositionally biased region" description="Basic and acidic residues" evidence="1">
    <location>
        <begin position="248"/>
        <end position="257"/>
    </location>
</feature>